<accession>A0A088E896</accession>
<dbReference type="RefSeq" id="WP_012022037.1">
    <property type="nucleotide sequence ID" value="NZ_AP019770.1"/>
</dbReference>
<evidence type="ECO:0000313" key="3">
    <source>
        <dbReference type="EMBL" id="AKV75042.1"/>
    </source>
</evidence>
<dbReference type="SMART" id="SM00470">
    <property type="entry name" value="ParB"/>
    <property type="match status" value="1"/>
</dbReference>
<dbReference type="Proteomes" id="UP000068832">
    <property type="component" value="Chromosome"/>
</dbReference>
<evidence type="ECO:0000313" key="10">
    <source>
        <dbReference type="Proteomes" id="UP000061362"/>
    </source>
</evidence>
<dbReference type="SUPFAM" id="SSF110849">
    <property type="entry name" value="ParB/Sulfiredoxin"/>
    <property type="match status" value="1"/>
</dbReference>
<evidence type="ECO:0000313" key="5">
    <source>
        <dbReference type="EMBL" id="AKV79531.1"/>
    </source>
</evidence>
<evidence type="ECO:0000313" key="4">
    <source>
        <dbReference type="EMBL" id="AKV77281.1"/>
    </source>
</evidence>
<name>A0A088E896_9CREN</name>
<evidence type="ECO:0000313" key="9">
    <source>
        <dbReference type="Proteomes" id="UP000056255"/>
    </source>
</evidence>
<reference evidence="7 9" key="3">
    <citation type="submission" date="2015-07" db="EMBL/GenBank/DDBJ databases">
        <title>Physiological, transcriptional responses and genome re-sequencing of acid resistant extremely thermoacidophilic Metallosphaera sedula SARC-M1.</title>
        <authorList>
            <person name="Ai C."/>
            <person name="McCarthy S."/>
            <person name="Eckrich V."/>
            <person name="Rudrappa D."/>
            <person name="Qiu G."/>
            <person name="Blum P."/>
        </authorList>
    </citation>
    <scope>NUCLEOTIDE SEQUENCE [LARGE SCALE GENOMIC DNA]</scope>
    <source>
        <strain evidence="7 9">SARC-M1</strain>
    </source>
</reference>
<dbReference type="Proteomes" id="UP000061362">
    <property type="component" value="Chromosome"/>
</dbReference>
<dbReference type="EMBL" id="CP012172">
    <property type="protein sequence ID" value="AKV75042.1"/>
    <property type="molecule type" value="Genomic_DNA"/>
</dbReference>
<proteinExistence type="predicted"/>
<evidence type="ECO:0000313" key="6">
    <source>
        <dbReference type="EMBL" id="AKV81776.1"/>
    </source>
</evidence>
<evidence type="ECO:0000313" key="13">
    <source>
        <dbReference type="Proteomes" id="UP000068832"/>
    </source>
</evidence>
<sequence>MTAASITLDYVDPRDLKPHEDILKNRLAETIISIRETKSVVPIIVDHRTLLIIDGHHRWEALSALGYKRIPIYYVDYLDPRISVGIWYRKLTLNSVSKLYLKSMESEGDVCIQIESKICSRSHFEAYWKLELIEQSLRRFGVQVERNPSEGYKPPNLSKEIILKIASKETRLPPKSSRHLYDFIIPKDRVKLQ</sequence>
<dbReference type="Proteomes" id="UP000062398">
    <property type="component" value="Chromosome"/>
</dbReference>
<dbReference type="EMBL" id="CP012173">
    <property type="protein sequence ID" value="AKV77281.1"/>
    <property type="molecule type" value="Genomic_DNA"/>
</dbReference>
<dbReference type="GeneID" id="91756649"/>
<evidence type="ECO:0000313" key="8">
    <source>
        <dbReference type="Proteomes" id="UP000029084"/>
    </source>
</evidence>
<dbReference type="InterPro" id="IPR003115">
    <property type="entry name" value="ParB_N"/>
</dbReference>
<dbReference type="PATRIC" id="fig|43687.5.peg.2269"/>
<evidence type="ECO:0000313" key="12">
    <source>
        <dbReference type="Proteomes" id="UP000062475"/>
    </source>
</evidence>
<evidence type="ECO:0000313" key="2">
    <source>
        <dbReference type="EMBL" id="AIM28233.1"/>
    </source>
</evidence>
<dbReference type="Proteomes" id="UP000029084">
    <property type="component" value="Chromosome"/>
</dbReference>
<dbReference type="OMA" id="GHHRYYA"/>
<dbReference type="OrthoDB" id="89900at2157"/>
<protein>
    <submittedName>
        <fullName evidence="2 3">Nuclease</fullName>
    </submittedName>
</protein>
<evidence type="ECO:0000259" key="1">
    <source>
        <dbReference type="SMART" id="SM00470"/>
    </source>
</evidence>
<evidence type="ECO:0000313" key="11">
    <source>
        <dbReference type="Proteomes" id="UP000062398"/>
    </source>
</evidence>
<reference evidence="2 8" key="1">
    <citation type="journal article" date="2014" name="J. Bacteriol.">
        <title>Role of an Archaeal PitA Transporter in the Copper and Arsenic Resistance of Metallosphaera sedula, an Extreme Thermoacidophile.</title>
        <authorList>
            <person name="McCarthy S."/>
            <person name="Ai C."/>
            <person name="Wheaton G."/>
            <person name="Tevatia R."/>
            <person name="Eckrich V."/>
            <person name="Kelly R."/>
            <person name="Blum P."/>
        </authorList>
    </citation>
    <scope>NUCLEOTIDE SEQUENCE [LARGE SCALE GENOMIC DNA]</scope>
    <source>
        <strain evidence="2 8">CuR1</strain>
    </source>
</reference>
<dbReference type="EMBL" id="CP012176">
    <property type="protein sequence ID" value="AKV84009.1"/>
    <property type="molecule type" value="Genomic_DNA"/>
</dbReference>
<dbReference type="EMBL" id="CP012175">
    <property type="protein sequence ID" value="AKV81776.1"/>
    <property type="molecule type" value="Genomic_DNA"/>
</dbReference>
<dbReference type="EMBL" id="CP012174">
    <property type="protein sequence ID" value="AKV79531.1"/>
    <property type="molecule type" value="Genomic_DNA"/>
</dbReference>
<dbReference type="Gene3D" id="3.90.1530.10">
    <property type="entry name" value="Conserved hypothetical protein from pyrococcus furiosus pfu- 392566-001, ParB domain"/>
    <property type="match status" value="1"/>
</dbReference>
<dbReference type="CDD" id="cd16400">
    <property type="entry name" value="ParB_Srx_like_nuclease"/>
    <property type="match status" value="1"/>
</dbReference>
<dbReference type="Proteomes" id="UP000062475">
    <property type="component" value="Chromosome"/>
</dbReference>
<organism evidence="2 8">
    <name type="scientific">Metallosphaera sedula</name>
    <dbReference type="NCBI Taxonomy" id="43687"/>
    <lineage>
        <taxon>Archaea</taxon>
        <taxon>Thermoproteota</taxon>
        <taxon>Thermoprotei</taxon>
        <taxon>Sulfolobales</taxon>
        <taxon>Sulfolobaceae</taxon>
        <taxon>Metallosphaera</taxon>
    </lineage>
</organism>
<dbReference type="EMBL" id="CP008822">
    <property type="protein sequence ID" value="AIM28233.1"/>
    <property type="molecule type" value="Genomic_DNA"/>
</dbReference>
<dbReference type="InterPro" id="IPR036086">
    <property type="entry name" value="ParB/Sulfiredoxin_sf"/>
</dbReference>
<reference evidence="10 11" key="2">
    <citation type="journal article" date="2015" name="Genome Announc.">
        <title>Complete Genome Sequences of Evolved Arsenate-Resistant Metallosphaera sedula Strains.</title>
        <authorList>
            <person name="Ai C."/>
            <person name="McCarthy S."/>
            <person name="Schackwitz W."/>
            <person name="Martin J."/>
            <person name="Lipzen A."/>
            <person name="Blum P."/>
        </authorList>
    </citation>
    <scope>NUCLEOTIDE SEQUENCE [LARGE SCALE GENOMIC DNA]</scope>
    <source>
        <strain evidence="5 11">ARS120-1</strain>
        <strain evidence="6 10">ARS120-2</strain>
        <strain evidence="3 13">ARS50-1</strain>
        <strain evidence="4 12">ARS50-2</strain>
    </source>
</reference>
<feature type="domain" description="ParB-like N-terminal" evidence="1">
    <location>
        <begin position="9"/>
        <end position="90"/>
    </location>
</feature>
<dbReference type="Pfam" id="PF02195">
    <property type="entry name" value="ParB_N"/>
    <property type="match status" value="1"/>
</dbReference>
<dbReference type="Proteomes" id="UP000056255">
    <property type="component" value="Chromosome"/>
</dbReference>
<gene>
    <name evidence="2" type="ORF">HA72_2111</name>
    <name evidence="3" type="ORF">MsedA_2161</name>
    <name evidence="4" type="ORF">MsedB_2163</name>
    <name evidence="5" type="ORF">MsedC_2161</name>
    <name evidence="6" type="ORF">MsedD_2162</name>
    <name evidence="7" type="ORF">MsedE_2163</name>
</gene>
<dbReference type="AlphaFoldDB" id="A0A088E896"/>
<evidence type="ECO:0000313" key="7">
    <source>
        <dbReference type="EMBL" id="AKV84009.1"/>
    </source>
</evidence>